<sequence>MTQALPFLCAAGNVEVPAYLVLSQRAYIVTAPGNEGWYAEKDGLRFQAESLVELLGLVSMYEARGPNWAALDEEVDEFLAKYGH</sequence>
<gene>
    <name evidence="1" type="ORF">GPY61_28110</name>
</gene>
<evidence type="ECO:0000313" key="1">
    <source>
        <dbReference type="EMBL" id="MVW63799.1"/>
    </source>
</evidence>
<dbReference type="EMBL" id="WSES01000009">
    <property type="protein sequence ID" value="MVW63799.1"/>
    <property type="molecule type" value="Genomic_DNA"/>
</dbReference>
<organism evidence="1 2">
    <name type="scientific">Massilia cellulosiltytica</name>
    <dbReference type="NCBI Taxonomy" id="2683234"/>
    <lineage>
        <taxon>Bacteria</taxon>
        <taxon>Pseudomonadati</taxon>
        <taxon>Pseudomonadota</taxon>
        <taxon>Betaproteobacteria</taxon>
        <taxon>Burkholderiales</taxon>
        <taxon>Oxalobacteraceae</taxon>
        <taxon>Telluria group</taxon>
        <taxon>Massilia</taxon>
    </lineage>
</organism>
<dbReference type="AlphaFoldDB" id="A0A7X3KA74"/>
<comment type="caution">
    <text evidence="1">The sequence shown here is derived from an EMBL/GenBank/DDBJ whole genome shotgun (WGS) entry which is preliminary data.</text>
</comment>
<reference evidence="1 2" key="1">
    <citation type="submission" date="2019-12" db="EMBL/GenBank/DDBJ databases">
        <authorList>
            <person name="Li C."/>
            <person name="Zhao J."/>
        </authorList>
    </citation>
    <scope>NUCLEOTIDE SEQUENCE [LARGE SCALE GENOMIC DNA]</scope>
    <source>
        <strain evidence="1 2">NEAU-DD11</strain>
    </source>
</reference>
<proteinExistence type="predicted"/>
<protein>
    <submittedName>
        <fullName evidence="1">Uncharacterized protein</fullName>
    </submittedName>
</protein>
<name>A0A7X3KA74_9BURK</name>
<keyword evidence="2" id="KW-1185">Reference proteome</keyword>
<dbReference type="Proteomes" id="UP000443353">
    <property type="component" value="Unassembled WGS sequence"/>
</dbReference>
<evidence type="ECO:0000313" key="2">
    <source>
        <dbReference type="Proteomes" id="UP000443353"/>
    </source>
</evidence>
<accession>A0A7X3KA74</accession>
<dbReference type="RefSeq" id="WP_160410502.1">
    <property type="nucleotide sequence ID" value="NZ_WSES01000009.1"/>
</dbReference>